<evidence type="ECO:0000256" key="1">
    <source>
        <dbReference type="SAM" id="Phobius"/>
    </source>
</evidence>
<keyword evidence="1" id="KW-0812">Transmembrane</keyword>
<dbReference type="Proteomes" id="UP001172778">
    <property type="component" value="Unassembled WGS sequence"/>
</dbReference>
<evidence type="ECO:0000313" key="3">
    <source>
        <dbReference type="Proteomes" id="UP001172778"/>
    </source>
</evidence>
<comment type="caution">
    <text evidence="2">The sequence shown here is derived from an EMBL/GenBank/DDBJ whole genome shotgun (WGS) entry which is preliminary data.</text>
</comment>
<keyword evidence="1" id="KW-1133">Transmembrane helix</keyword>
<gene>
    <name evidence="2" type="ORF">PZA18_23485</name>
</gene>
<name>A0ABT7E3W4_9NEIS</name>
<feature type="transmembrane region" description="Helical" evidence="1">
    <location>
        <begin position="197"/>
        <end position="217"/>
    </location>
</feature>
<accession>A0ABT7E3W4</accession>
<organism evidence="2 3">
    <name type="scientific">Parachitinimonas caeni</name>
    <dbReference type="NCBI Taxonomy" id="3031301"/>
    <lineage>
        <taxon>Bacteria</taxon>
        <taxon>Pseudomonadati</taxon>
        <taxon>Pseudomonadota</taxon>
        <taxon>Betaproteobacteria</taxon>
        <taxon>Neisseriales</taxon>
        <taxon>Chitinibacteraceae</taxon>
        <taxon>Parachitinimonas</taxon>
    </lineage>
</organism>
<sequence length="226" mass="26331">MSTRKGFVMNTKNKEVLPDLMKMDLKLKAFPLPIKPTWRMRAFRYISTLIGLIVVLYPQYFAYYPYYVTQYTDIPKLEEATVLEGTLLLEPATSKFGNQIGAHHYVVTKEGGKVPFQWDVRYWNDTWEDPYAIYPKGNGLSIKIWYHQSWGVLQAVVFKKNENTSNPDISFDYMRHLRIMVKQKEKGPGAGYQTGRASPFSIFIVIALTMAAAIYNIRRPYYDNRK</sequence>
<dbReference type="RefSeq" id="WP_284103328.1">
    <property type="nucleotide sequence ID" value="NZ_JARRAF010000088.1"/>
</dbReference>
<keyword evidence="1" id="KW-0472">Membrane</keyword>
<dbReference type="EMBL" id="JARRAF010000088">
    <property type="protein sequence ID" value="MDK2127006.1"/>
    <property type="molecule type" value="Genomic_DNA"/>
</dbReference>
<feature type="transmembrane region" description="Helical" evidence="1">
    <location>
        <begin position="42"/>
        <end position="61"/>
    </location>
</feature>
<keyword evidence="3" id="KW-1185">Reference proteome</keyword>
<proteinExistence type="predicted"/>
<protein>
    <submittedName>
        <fullName evidence="2">Uncharacterized protein</fullName>
    </submittedName>
</protein>
<reference evidence="2" key="1">
    <citation type="submission" date="2023-03" db="EMBL/GenBank/DDBJ databases">
        <title>Chitinimonas shenzhenensis gen. nov., sp. nov., a novel member of family Burkholderiaceae isolated from activated sludge collected in Shen Zhen, China.</title>
        <authorList>
            <person name="Wang X."/>
        </authorList>
    </citation>
    <scope>NUCLEOTIDE SEQUENCE</scope>
    <source>
        <strain evidence="2">DQS-5</strain>
    </source>
</reference>
<evidence type="ECO:0000313" key="2">
    <source>
        <dbReference type="EMBL" id="MDK2127006.1"/>
    </source>
</evidence>